<dbReference type="AlphaFoldDB" id="A0A7V8V3S0"/>
<dbReference type="NCBIfam" id="TIGR04294">
    <property type="entry name" value="pre_pil_HX9DG"/>
    <property type="match status" value="1"/>
</dbReference>
<dbReference type="PROSITE" id="PS00409">
    <property type="entry name" value="PROKAR_NTER_METHYL"/>
    <property type="match status" value="1"/>
</dbReference>
<feature type="transmembrane region" description="Helical" evidence="1">
    <location>
        <begin position="12"/>
        <end position="35"/>
    </location>
</feature>
<evidence type="ECO:0000313" key="3">
    <source>
        <dbReference type="EMBL" id="MBA2114331.1"/>
    </source>
</evidence>
<dbReference type="PANTHER" id="PTHR30093">
    <property type="entry name" value="GENERAL SECRETION PATHWAY PROTEIN G"/>
    <property type="match status" value="1"/>
</dbReference>
<sequence>MLNIRQRMRRGFTLVELLVVIAIIGVLIALLLPAVQQAREAARRMQCSNNLKQIGLALHNYHDTFGALPSLVINPADTSDNYSWGWSALILPFIEQGALYDQAGIGSGNLLSTELSDTAEVVVDAYRCPSDTGKAVDDPSQRFLKRAGSNYAAYYHSRSGPTLGNGQSNFEKADGGFYHNSGRKFRDITDGLSNTLAISEASSKLNGEELCMKSWAGCLEGRDSNCVDDIGISGRWAINDTSNNNRDIECEMASSLHPGGVLALQFDGSVRFVSENIEFLRTAGGPNDTPVDSLYEYLIAISDGNPISEN</sequence>
<keyword evidence="1" id="KW-1133">Transmembrane helix</keyword>
<dbReference type="Pfam" id="PF07596">
    <property type="entry name" value="SBP_bac_10"/>
    <property type="match status" value="1"/>
</dbReference>
<evidence type="ECO:0000256" key="1">
    <source>
        <dbReference type="SAM" id="Phobius"/>
    </source>
</evidence>
<comment type="caution">
    <text evidence="3">The sequence shown here is derived from an EMBL/GenBank/DDBJ whole genome shotgun (WGS) entry which is preliminary data.</text>
</comment>
<dbReference type="InterPro" id="IPR012902">
    <property type="entry name" value="N_methyl_site"/>
</dbReference>
<protein>
    <recommendedName>
        <fullName evidence="2">DUF1559 domain-containing protein</fullName>
    </recommendedName>
</protein>
<evidence type="ECO:0000259" key="2">
    <source>
        <dbReference type="Pfam" id="PF07596"/>
    </source>
</evidence>
<dbReference type="EMBL" id="JABRWO010000003">
    <property type="protein sequence ID" value="MBA2114331.1"/>
    <property type="molecule type" value="Genomic_DNA"/>
</dbReference>
<dbReference type="InterPro" id="IPR045584">
    <property type="entry name" value="Pilin-like"/>
</dbReference>
<dbReference type="PANTHER" id="PTHR30093:SF2">
    <property type="entry name" value="TYPE II SECRETION SYSTEM PROTEIN H"/>
    <property type="match status" value="1"/>
</dbReference>
<gene>
    <name evidence="3" type="ORF">HOV93_14880</name>
</gene>
<organism evidence="3 4">
    <name type="scientific">Bremerella alba</name>
    <dbReference type="NCBI Taxonomy" id="980252"/>
    <lineage>
        <taxon>Bacteria</taxon>
        <taxon>Pseudomonadati</taxon>
        <taxon>Planctomycetota</taxon>
        <taxon>Planctomycetia</taxon>
        <taxon>Pirellulales</taxon>
        <taxon>Pirellulaceae</taxon>
        <taxon>Bremerella</taxon>
    </lineage>
</organism>
<keyword evidence="4" id="KW-1185">Reference proteome</keyword>
<proteinExistence type="predicted"/>
<evidence type="ECO:0000313" key="4">
    <source>
        <dbReference type="Proteomes" id="UP000551616"/>
    </source>
</evidence>
<reference evidence="3 4" key="1">
    <citation type="submission" date="2020-05" db="EMBL/GenBank/DDBJ databases">
        <title>Bremerella alba sp. nov., a novel planctomycete isolated from the surface of the macroalga Fucus spiralis.</title>
        <authorList>
            <person name="Godinho O."/>
            <person name="Botelho R."/>
            <person name="Albuquerque L."/>
            <person name="Wiegand S."/>
            <person name="Da Costa M.S."/>
            <person name="Lobo-Da-Cunha A."/>
            <person name="Jogler C."/>
            <person name="Lage O.M."/>
        </authorList>
    </citation>
    <scope>NUCLEOTIDE SEQUENCE [LARGE SCALE GENOMIC DNA]</scope>
    <source>
        <strain evidence="3 4">FF15</strain>
    </source>
</reference>
<dbReference type="InterPro" id="IPR011453">
    <property type="entry name" value="DUF1559"/>
</dbReference>
<dbReference type="Pfam" id="PF07963">
    <property type="entry name" value="N_methyl"/>
    <property type="match status" value="1"/>
</dbReference>
<accession>A0A7V8V3S0</accession>
<name>A0A7V8V3S0_9BACT</name>
<dbReference type="RefSeq" id="WP_207395782.1">
    <property type="nucleotide sequence ID" value="NZ_JABRWO010000003.1"/>
</dbReference>
<feature type="domain" description="DUF1559" evidence="2">
    <location>
        <begin position="36"/>
        <end position="279"/>
    </location>
</feature>
<dbReference type="Proteomes" id="UP000551616">
    <property type="component" value="Unassembled WGS sequence"/>
</dbReference>
<dbReference type="InterPro" id="IPR027558">
    <property type="entry name" value="Pre_pil_HX9DG_C"/>
</dbReference>
<dbReference type="NCBIfam" id="TIGR02532">
    <property type="entry name" value="IV_pilin_GFxxxE"/>
    <property type="match status" value="1"/>
</dbReference>
<keyword evidence="1" id="KW-0472">Membrane</keyword>
<dbReference type="SUPFAM" id="SSF54523">
    <property type="entry name" value="Pili subunits"/>
    <property type="match status" value="1"/>
</dbReference>
<keyword evidence="1" id="KW-0812">Transmembrane</keyword>
<dbReference type="Gene3D" id="3.30.700.10">
    <property type="entry name" value="Glycoprotein, Type 4 Pilin"/>
    <property type="match status" value="1"/>
</dbReference>